<name>A0ACC1NX48_9APHY</name>
<evidence type="ECO:0000313" key="1">
    <source>
        <dbReference type="EMBL" id="KAJ2983713.1"/>
    </source>
</evidence>
<evidence type="ECO:0000313" key="2">
    <source>
        <dbReference type="Proteomes" id="UP001144978"/>
    </source>
</evidence>
<gene>
    <name evidence="1" type="ORF">NUW54_g10604</name>
</gene>
<accession>A0ACC1NX48</accession>
<protein>
    <submittedName>
        <fullName evidence="1">Uncharacterized protein</fullName>
    </submittedName>
</protein>
<proteinExistence type="predicted"/>
<dbReference type="EMBL" id="JANSHE010003870">
    <property type="protein sequence ID" value="KAJ2983713.1"/>
    <property type="molecule type" value="Genomic_DNA"/>
</dbReference>
<keyword evidence="2" id="KW-1185">Reference proteome</keyword>
<dbReference type="Proteomes" id="UP001144978">
    <property type="component" value="Unassembled WGS sequence"/>
</dbReference>
<sequence>MVPADPRASVRDALPEGAPASRAFRVGERVLVRWAYEDLELEDEYADGEEDVMVNFAPEADPEGIPLKPSPRLGGFSGYGAA</sequence>
<organism evidence="1 2">
    <name type="scientific">Trametes sanguinea</name>
    <dbReference type="NCBI Taxonomy" id="158606"/>
    <lineage>
        <taxon>Eukaryota</taxon>
        <taxon>Fungi</taxon>
        <taxon>Dikarya</taxon>
        <taxon>Basidiomycota</taxon>
        <taxon>Agaricomycotina</taxon>
        <taxon>Agaricomycetes</taxon>
        <taxon>Polyporales</taxon>
        <taxon>Polyporaceae</taxon>
        <taxon>Trametes</taxon>
    </lineage>
</organism>
<comment type="caution">
    <text evidence="1">The sequence shown here is derived from an EMBL/GenBank/DDBJ whole genome shotgun (WGS) entry which is preliminary data.</text>
</comment>
<reference evidence="1" key="1">
    <citation type="submission" date="2022-08" db="EMBL/GenBank/DDBJ databases">
        <title>Genome Sequence of Pycnoporus sanguineus.</title>
        <authorList>
            <person name="Buettner E."/>
        </authorList>
    </citation>
    <scope>NUCLEOTIDE SEQUENCE</scope>
    <source>
        <strain evidence="1">CG-C14</strain>
    </source>
</reference>